<dbReference type="Proteomes" id="UP001055460">
    <property type="component" value="Plasmid pA"/>
</dbReference>
<geneLocation type="plasmid" evidence="1 3">
    <name>pA</name>
</geneLocation>
<protein>
    <recommendedName>
        <fullName evidence="5">Alpha/beta hydrolase</fullName>
    </recommendedName>
</protein>
<evidence type="ECO:0008006" key="5">
    <source>
        <dbReference type="Google" id="ProtNLM"/>
    </source>
</evidence>
<gene>
    <name evidence="1" type="ORF">NE863_26580</name>
    <name evidence="2" type="ORF">P4B07_27220</name>
</gene>
<keyword evidence="4" id="KW-1185">Reference proteome</keyword>
<sequence>MGLDDSLTPPQAVERTCDETQAAYRAAAVEDDLSLVAAPGIGHVETATMRDAVLALLFHHLGGPGGG</sequence>
<evidence type="ECO:0000313" key="4">
    <source>
        <dbReference type="Proteomes" id="UP001214094"/>
    </source>
</evidence>
<keyword evidence="1" id="KW-0614">Plasmid</keyword>
<dbReference type="GeneID" id="42983362"/>
<evidence type="ECO:0000313" key="3">
    <source>
        <dbReference type="Proteomes" id="UP001055460"/>
    </source>
</evidence>
<geneLocation type="plasmid" evidence="2 4">
    <name>unnamedA</name>
</geneLocation>
<dbReference type="RefSeq" id="WP_034798404.1">
    <property type="nucleotide sequence ID" value="NZ_CAXURO020000002.1"/>
</dbReference>
<dbReference type="EMBL" id="CP098808">
    <property type="protein sequence ID" value="USJ26027.1"/>
    <property type="molecule type" value="Genomic_DNA"/>
</dbReference>
<evidence type="ECO:0000313" key="1">
    <source>
        <dbReference type="EMBL" id="USJ26027.1"/>
    </source>
</evidence>
<reference evidence="1" key="1">
    <citation type="submission" date="2022-06" db="EMBL/GenBank/DDBJ databases">
        <title>Physiological and biochemical characterization and genomic elucidation of a strain of the genus Ensifer adhaerens M8 that combines arsenic oxidation and chromium reduction.</title>
        <authorList>
            <person name="Li X."/>
            <person name="Yu c."/>
        </authorList>
    </citation>
    <scope>NUCLEOTIDE SEQUENCE</scope>
    <source>
        <strain evidence="1">M8</strain>
        <plasmid evidence="1">pA</plasmid>
    </source>
</reference>
<proteinExistence type="predicted"/>
<name>A0A9Q8YBS0_ENSAD</name>
<organism evidence="1 3">
    <name type="scientific">Ensifer adhaerens</name>
    <name type="common">Sinorhizobium morelense</name>
    <dbReference type="NCBI Taxonomy" id="106592"/>
    <lineage>
        <taxon>Bacteria</taxon>
        <taxon>Pseudomonadati</taxon>
        <taxon>Pseudomonadota</taxon>
        <taxon>Alphaproteobacteria</taxon>
        <taxon>Hyphomicrobiales</taxon>
        <taxon>Rhizobiaceae</taxon>
        <taxon>Sinorhizobium/Ensifer group</taxon>
        <taxon>Ensifer</taxon>
    </lineage>
</organism>
<dbReference type="EMBL" id="CP121309">
    <property type="protein sequence ID" value="WFP93412.1"/>
    <property type="molecule type" value="Genomic_DNA"/>
</dbReference>
<dbReference type="OrthoDB" id="217645at2"/>
<dbReference type="AlphaFoldDB" id="A0A9Q8YBS0"/>
<dbReference type="Proteomes" id="UP001214094">
    <property type="component" value="Plasmid unnamedA"/>
</dbReference>
<evidence type="ECO:0000313" key="2">
    <source>
        <dbReference type="EMBL" id="WFP93412.1"/>
    </source>
</evidence>
<accession>A0A9Q8YBS0</accession>
<reference evidence="2 4" key="2">
    <citation type="submission" date="2023-03" db="EMBL/GenBank/DDBJ databases">
        <title>Comparative genome and transcriptome analysis combination mining strategies for increasing vitamin B12 production of Ensifer adhaerens strain.</title>
        <authorList>
            <person name="Yongheng L."/>
        </authorList>
    </citation>
    <scope>NUCLEOTIDE SEQUENCE [LARGE SCALE GENOMIC DNA]</scope>
    <source>
        <strain evidence="2 4">Casida A-T305</strain>
        <plasmid evidence="2 4">unnamedA</plasmid>
    </source>
</reference>